<dbReference type="EMBL" id="BOMV01000065">
    <property type="protein sequence ID" value="GIE98856.1"/>
    <property type="molecule type" value="Genomic_DNA"/>
</dbReference>
<comment type="caution">
    <text evidence="2">The sequence shown here is derived from an EMBL/GenBank/DDBJ whole genome shotgun (WGS) entry which is preliminary data.</text>
</comment>
<dbReference type="InterPro" id="IPR036514">
    <property type="entry name" value="SGNH_hydro_sf"/>
</dbReference>
<evidence type="ECO:0000313" key="2">
    <source>
        <dbReference type="EMBL" id="GIE98856.1"/>
    </source>
</evidence>
<dbReference type="PROSITE" id="PS51257">
    <property type="entry name" value="PROKAR_LIPOPROTEIN"/>
    <property type="match status" value="1"/>
</dbReference>
<reference evidence="2" key="1">
    <citation type="submission" date="2021-01" db="EMBL/GenBank/DDBJ databases">
        <title>Whole genome shotgun sequence of Actinoplanes rishiriensis NBRC 108556.</title>
        <authorList>
            <person name="Komaki H."/>
            <person name="Tamura T."/>
        </authorList>
    </citation>
    <scope>NUCLEOTIDE SEQUENCE</scope>
    <source>
        <strain evidence="2">NBRC 108556</strain>
    </source>
</reference>
<evidence type="ECO:0000256" key="1">
    <source>
        <dbReference type="SAM" id="SignalP"/>
    </source>
</evidence>
<keyword evidence="2" id="KW-0449">Lipoprotein</keyword>
<protein>
    <submittedName>
        <fullName evidence="2">Lipoprotein</fullName>
    </submittedName>
</protein>
<proteinExistence type="predicted"/>
<dbReference type="AlphaFoldDB" id="A0A919MT37"/>
<dbReference type="Gene3D" id="3.40.50.1110">
    <property type="entry name" value="SGNH hydrolase"/>
    <property type="match status" value="1"/>
</dbReference>
<keyword evidence="1" id="KW-0732">Signal</keyword>
<dbReference type="InterPro" id="IPR051532">
    <property type="entry name" value="Ester_Hydrolysis_Enzymes"/>
</dbReference>
<dbReference type="GO" id="GO:0004622">
    <property type="term" value="F:phosphatidylcholine lysophospholipase activity"/>
    <property type="evidence" value="ECO:0007669"/>
    <property type="project" value="TreeGrafter"/>
</dbReference>
<dbReference type="Proteomes" id="UP000636960">
    <property type="component" value="Unassembled WGS sequence"/>
</dbReference>
<dbReference type="SUPFAM" id="SSF52266">
    <property type="entry name" value="SGNH hydrolase"/>
    <property type="match status" value="1"/>
</dbReference>
<dbReference type="InterPro" id="IPR001087">
    <property type="entry name" value="GDSL"/>
</dbReference>
<sequence length="287" mass="31063">MVRRWHVAVLAVLGVLALACEGGAGAGGGGGGDPAPTASAKGYPNSMAALGDSISAGFGSCGAYLVCGRNSWSTGTAEAVDSHYRRILAKNSKIRGNVRNFARPGAEADALAGQAARAVDMKAQYVTVLIGANDACADRVTGMTSVATFRAEVDRALDRLKAGLPKSRILVASIPDVYRLWEMGRESTQAVRVWDRLDICPSMLANPNSEADADEDRRRAVRDRIDAYNDELRELCRGYGKKCRWDGGQVHQVRYGLDRVNQVDYFHPNLEGQADLADVTFPRRFNW</sequence>
<feature type="signal peptide" evidence="1">
    <location>
        <begin position="1"/>
        <end position="26"/>
    </location>
</feature>
<gene>
    <name evidence="2" type="ORF">Ari01nite_63210</name>
</gene>
<dbReference type="PANTHER" id="PTHR30383:SF5">
    <property type="entry name" value="SGNH HYDROLASE-TYPE ESTERASE DOMAIN-CONTAINING PROTEIN"/>
    <property type="match status" value="1"/>
</dbReference>
<evidence type="ECO:0000313" key="3">
    <source>
        <dbReference type="Proteomes" id="UP000636960"/>
    </source>
</evidence>
<feature type="chain" id="PRO_5037657104" evidence="1">
    <location>
        <begin position="27"/>
        <end position="287"/>
    </location>
</feature>
<dbReference type="RefSeq" id="WP_203785854.1">
    <property type="nucleotide sequence ID" value="NZ_BOMV01000065.1"/>
</dbReference>
<keyword evidence="3" id="KW-1185">Reference proteome</keyword>
<name>A0A919MT37_9ACTN</name>
<dbReference type="Pfam" id="PF00657">
    <property type="entry name" value="Lipase_GDSL"/>
    <property type="match status" value="1"/>
</dbReference>
<organism evidence="2 3">
    <name type="scientific">Paractinoplanes rishiriensis</name>
    <dbReference type="NCBI Taxonomy" id="1050105"/>
    <lineage>
        <taxon>Bacteria</taxon>
        <taxon>Bacillati</taxon>
        <taxon>Actinomycetota</taxon>
        <taxon>Actinomycetes</taxon>
        <taxon>Micromonosporales</taxon>
        <taxon>Micromonosporaceae</taxon>
        <taxon>Paractinoplanes</taxon>
    </lineage>
</organism>
<dbReference type="PANTHER" id="PTHR30383">
    <property type="entry name" value="THIOESTERASE 1/PROTEASE 1/LYSOPHOSPHOLIPASE L1"/>
    <property type="match status" value="1"/>
</dbReference>
<accession>A0A919MT37</accession>